<protein>
    <submittedName>
        <fullName evidence="1">Uncharacterized protein</fullName>
    </submittedName>
</protein>
<accession>A0A9P7YP82</accession>
<organism evidence="1 2">
    <name type="scientific">Amylocarpus encephaloides</name>
    <dbReference type="NCBI Taxonomy" id="45428"/>
    <lineage>
        <taxon>Eukaryota</taxon>
        <taxon>Fungi</taxon>
        <taxon>Dikarya</taxon>
        <taxon>Ascomycota</taxon>
        <taxon>Pezizomycotina</taxon>
        <taxon>Leotiomycetes</taxon>
        <taxon>Helotiales</taxon>
        <taxon>Helotiales incertae sedis</taxon>
        <taxon>Amylocarpus</taxon>
    </lineage>
</organism>
<comment type="caution">
    <text evidence="1">The sequence shown here is derived from an EMBL/GenBank/DDBJ whole genome shotgun (WGS) entry which is preliminary data.</text>
</comment>
<dbReference type="Proteomes" id="UP000824998">
    <property type="component" value="Unassembled WGS sequence"/>
</dbReference>
<sequence length="215" mass="23597">MVSLARVVIGQGDVIIGLPPEAAAATVSQIKAINTSVRCTTLCRHQPGLACFPAWVWGSQLLLKFHELVIPLRLEVPWYPPNIISAKGDEVLRPSRNKRHAQAMASRVYLHGMVILHDTPYWRSPGTKYKHREAVLGRSPYGVLTRRPPHCEDPPATGIANYCSMAWLEQSTRPLTGDLSLNSPVVPTYHGIATTATTLPSSFSNPSLEMSPDIT</sequence>
<evidence type="ECO:0000313" key="1">
    <source>
        <dbReference type="EMBL" id="KAG9237413.1"/>
    </source>
</evidence>
<keyword evidence="2" id="KW-1185">Reference proteome</keyword>
<proteinExistence type="predicted"/>
<dbReference type="EMBL" id="MU251387">
    <property type="protein sequence ID" value="KAG9237413.1"/>
    <property type="molecule type" value="Genomic_DNA"/>
</dbReference>
<reference evidence="1" key="1">
    <citation type="journal article" date="2021" name="IMA Fungus">
        <title>Genomic characterization of three marine fungi, including Emericellopsis atlantica sp. nov. with signatures of a generalist lifestyle and marine biomass degradation.</title>
        <authorList>
            <person name="Hagestad O.C."/>
            <person name="Hou L."/>
            <person name="Andersen J.H."/>
            <person name="Hansen E.H."/>
            <person name="Altermark B."/>
            <person name="Li C."/>
            <person name="Kuhnert E."/>
            <person name="Cox R.J."/>
            <person name="Crous P.W."/>
            <person name="Spatafora J.W."/>
            <person name="Lail K."/>
            <person name="Amirebrahimi M."/>
            <person name="Lipzen A."/>
            <person name="Pangilinan J."/>
            <person name="Andreopoulos W."/>
            <person name="Hayes R.D."/>
            <person name="Ng V."/>
            <person name="Grigoriev I.V."/>
            <person name="Jackson S.A."/>
            <person name="Sutton T.D.S."/>
            <person name="Dobson A.D.W."/>
            <person name="Rama T."/>
        </authorList>
    </citation>
    <scope>NUCLEOTIDE SEQUENCE</scope>
    <source>
        <strain evidence="1">TRa018bII</strain>
    </source>
</reference>
<name>A0A9P7YP82_9HELO</name>
<dbReference type="AlphaFoldDB" id="A0A9P7YP82"/>
<gene>
    <name evidence="1" type="ORF">BJ875DRAFT_156710</name>
</gene>
<evidence type="ECO:0000313" key="2">
    <source>
        <dbReference type="Proteomes" id="UP000824998"/>
    </source>
</evidence>